<dbReference type="CDD" id="cd12797">
    <property type="entry name" value="M23_peptidase"/>
    <property type="match status" value="1"/>
</dbReference>
<dbReference type="InterPro" id="IPR016047">
    <property type="entry name" value="M23ase_b-sheet_dom"/>
</dbReference>
<evidence type="ECO:0000256" key="2">
    <source>
        <dbReference type="SAM" id="MobiDB-lite"/>
    </source>
</evidence>
<protein>
    <submittedName>
        <fullName evidence="5">Peptidoglycan DD-metalloendopeptidase family protein</fullName>
    </submittedName>
</protein>
<dbReference type="Pfam" id="PF01551">
    <property type="entry name" value="Peptidase_M23"/>
    <property type="match status" value="1"/>
</dbReference>
<feature type="chain" id="PRO_5047300095" evidence="3">
    <location>
        <begin position="18"/>
        <end position="325"/>
    </location>
</feature>
<dbReference type="Gene3D" id="2.70.70.10">
    <property type="entry name" value="Glucose Permease (Domain IIA)"/>
    <property type="match status" value="1"/>
</dbReference>
<dbReference type="PANTHER" id="PTHR21666">
    <property type="entry name" value="PEPTIDASE-RELATED"/>
    <property type="match status" value="1"/>
</dbReference>
<dbReference type="RefSeq" id="WP_342830799.1">
    <property type="nucleotide sequence ID" value="NZ_JBANDC010000016.1"/>
</dbReference>
<comment type="similarity">
    <text evidence="1">Belongs to the E.coli NlpD/Haemophilus LppB family.</text>
</comment>
<accession>A0ABU9Q045</accession>
<dbReference type="InterPro" id="IPR050570">
    <property type="entry name" value="Cell_wall_metabolism_enzyme"/>
</dbReference>
<reference evidence="5 6" key="1">
    <citation type="submission" date="2024-02" db="EMBL/GenBank/DDBJ databases">
        <title>Draft genome sequence of Collimonas sp. strain H4R21, an effective mineral-weathering bacterial strain isolated from the beech rhizosphere.</title>
        <authorList>
            <person name="Morin E."/>
            <person name="Uroz S."/>
            <person name="Leveau J.H.J."/>
            <person name="Kumar R."/>
            <person name="Rey M.W."/>
            <person name="Pham J."/>
        </authorList>
    </citation>
    <scope>NUCLEOTIDE SEQUENCE [LARGE SCALE GENOMIC DNA]</scope>
    <source>
        <strain evidence="5 6">H4R21</strain>
    </source>
</reference>
<proteinExistence type="inferred from homology"/>
<dbReference type="PROSITE" id="PS51782">
    <property type="entry name" value="LYSM"/>
    <property type="match status" value="1"/>
</dbReference>
<dbReference type="SUPFAM" id="SSF51261">
    <property type="entry name" value="Duplicated hybrid motif"/>
    <property type="match status" value="1"/>
</dbReference>
<keyword evidence="6" id="KW-1185">Reference proteome</keyword>
<dbReference type="Pfam" id="PF01476">
    <property type="entry name" value="LysM"/>
    <property type="match status" value="1"/>
</dbReference>
<dbReference type="SUPFAM" id="SSF54106">
    <property type="entry name" value="LysM domain"/>
    <property type="match status" value="1"/>
</dbReference>
<name>A0ABU9Q045_9BURK</name>
<feature type="signal peptide" evidence="3">
    <location>
        <begin position="1"/>
        <end position="17"/>
    </location>
</feature>
<gene>
    <name evidence="5" type="ORF">V8G57_19775</name>
</gene>
<dbReference type="PROSITE" id="PS51257">
    <property type="entry name" value="PROKAR_LIPOPROTEIN"/>
    <property type="match status" value="1"/>
</dbReference>
<feature type="compositionally biased region" description="Gly residues" evidence="2">
    <location>
        <begin position="104"/>
        <end position="113"/>
    </location>
</feature>
<comment type="caution">
    <text evidence="5">The sequence shown here is derived from an EMBL/GenBank/DDBJ whole genome shotgun (WGS) entry which is preliminary data.</text>
</comment>
<dbReference type="InterPro" id="IPR018392">
    <property type="entry name" value="LysM"/>
</dbReference>
<feature type="domain" description="LysM" evidence="4">
    <location>
        <begin position="55"/>
        <end position="99"/>
    </location>
</feature>
<keyword evidence="3" id="KW-0732">Signal</keyword>
<sequence length="325" mass="32731">MKKTRFIALGLMVGTLAACTTPRTPAPVVERRPGGSGAVATAAAPETPRAAEGGGTYTVKQGDTLYRIALEFGQSYRDIVAWNKLDNANDIKVGQVLRVQPPGSGSGSAGGAQTGSVASGSGVEVRSLGSAPSAAAAASGGNKSGPRGDKRPYSDSALAELQKPDAGPSSETPKPAPTPAVAAPAAAAAAGGAASTAAPASGDEDKVDWMWPAEGKQVGAFDQGKKGIDISGKAGQAVVAAAGGKIMYAGSGIRGYGNLVIIKHTSNLLSAYAHNKSILVKEGQTVSKGQKIAEMGNSDSDAVKLHFEIRQQGKPVDPSKFLPSR</sequence>
<dbReference type="CDD" id="cd00118">
    <property type="entry name" value="LysM"/>
    <property type="match status" value="1"/>
</dbReference>
<dbReference type="InterPro" id="IPR036779">
    <property type="entry name" value="LysM_dom_sf"/>
</dbReference>
<dbReference type="SMART" id="SM00257">
    <property type="entry name" value="LysM"/>
    <property type="match status" value="1"/>
</dbReference>
<dbReference type="Gene3D" id="3.10.350.10">
    <property type="entry name" value="LysM domain"/>
    <property type="match status" value="1"/>
</dbReference>
<evidence type="ECO:0000313" key="5">
    <source>
        <dbReference type="EMBL" id="MEM4989637.1"/>
    </source>
</evidence>
<evidence type="ECO:0000259" key="4">
    <source>
        <dbReference type="PROSITE" id="PS51782"/>
    </source>
</evidence>
<feature type="compositionally biased region" description="Low complexity" evidence="2">
    <location>
        <begin position="129"/>
        <end position="145"/>
    </location>
</feature>
<organism evidence="5 6">
    <name type="scientific">Collimonas rhizosphaerae</name>
    <dbReference type="NCBI Taxonomy" id="3126357"/>
    <lineage>
        <taxon>Bacteria</taxon>
        <taxon>Pseudomonadati</taxon>
        <taxon>Pseudomonadota</taxon>
        <taxon>Betaproteobacteria</taxon>
        <taxon>Burkholderiales</taxon>
        <taxon>Oxalobacteraceae</taxon>
        <taxon>Collimonas</taxon>
    </lineage>
</organism>
<evidence type="ECO:0000256" key="1">
    <source>
        <dbReference type="ARBA" id="ARBA00038420"/>
    </source>
</evidence>
<feature type="region of interest" description="Disordered" evidence="2">
    <location>
        <begin position="99"/>
        <end position="187"/>
    </location>
</feature>
<evidence type="ECO:0000256" key="3">
    <source>
        <dbReference type="SAM" id="SignalP"/>
    </source>
</evidence>
<dbReference type="PANTHER" id="PTHR21666:SF263">
    <property type="entry name" value="MUREIN HYDROLASE ACTIVATOR NLPD"/>
    <property type="match status" value="1"/>
</dbReference>
<dbReference type="InterPro" id="IPR011055">
    <property type="entry name" value="Dup_hybrid_motif"/>
</dbReference>
<dbReference type="EMBL" id="JBANDC010000016">
    <property type="protein sequence ID" value="MEM4989637.1"/>
    <property type="molecule type" value="Genomic_DNA"/>
</dbReference>
<dbReference type="Proteomes" id="UP001495910">
    <property type="component" value="Unassembled WGS sequence"/>
</dbReference>
<evidence type="ECO:0000313" key="6">
    <source>
        <dbReference type="Proteomes" id="UP001495910"/>
    </source>
</evidence>